<keyword evidence="5" id="KW-1185">Reference proteome</keyword>
<evidence type="ECO:0000259" key="3">
    <source>
        <dbReference type="Pfam" id="PF24883"/>
    </source>
</evidence>
<keyword evidence="2" id="KW-0175">Coiled coil</keyword>
<dbReference type="GO" id="GO:0005524">
    <property type="term" value="F:ATP binding"/>
    <property type="evidence" value="ECO:0007669"/>
    <property type="project" value="UniProtKB-KW"/>
</dbReference>
<gene>
    <name evidence="4" type="ORF">EG346_22005</name>
</gene>
<feature type="domain" description="Nephrocystin 3-like N-terminal" evidence="3">
    <location>
        <begin position="266"/>
        <end position="394"/>
    </location>
</feature>
<evidence type="ECO:0000256" key="2">
    <source>
        <dbReference type="SAM" id="Coils"/>
    </source>
</evidence>
<dbReference type="EMBL" id="CP033920">
    <property type="protein sequence ID" value="AZA50683.1"/>
    <property type="molecule type" value="Genomic_DNA"/>
</dbReference>
<reference evidence="5" key="1">
    <citation type="submission" date="2018-11" db="EMBL/GenBank/DDBJ databases">
        <title>Proposal to divide the Flavobacteriaceae and reorganize its genera based on Amino Acid Identity values calculated from whole genome sequences.</title>
        <authorList>
            <person name="Nicholson A.C."/>
            <person name="Gulvik C.A."/>
            <person name="Whitney A.M."/>
            <person name="Humrighouse B.W."/>
            <person name="Bell M."/>
            <person name="Holmes B."/>
            <person name="Steigerwalt A.G."/>
            <person name="Villarma A."/>
            <person name="Sheth M."/>
            <person name="Batra D."/>
            <person name="Pryor J."/>
            <person name="Bernardet J.-F."/>
            <person name="Hugo C."/>
            <person name="Kampfer P."/>
            <person name="Newman J."/>
            <person name="McQuiston J.R."/>
        </authorList>
    </citation>
    <scope>NUCLEOTIDE SEQUENCE [LARGE SCALE GENOMIC DNA]</scope>
    <source>
        <strain evidence="5">G0188</strain>
    </source>
</reference>
<dbReference type="Gene3D" id="3.40.50.300">
    <property type="entry name" value="P-loop containing nucleotide triphosphate hydrolases"/>
    <property type="match status" value="1"/>
</dbReference>
<feature type="coiled-coil region" evidence="2">
    <location>
        <begin position="1053"/>
        <end position="1083"/>
    </location>
</feature>
<organism evidence="4 5">
    <name type="scientific">Chryseobacterium carnipullorum</name>
    <dbReference type="NCBI Taxonomy" id="1124835"/>
    <lineage>
        <taxon>Bacteria</taxon>
        <taxon>Pseudomonadati</taxon>
        <taxon>Bacteroidota</taxon>
        <taxon>Flavobacteriia</taxon>
        <taxon>Flavobacteriales</taxon>
        <taxon>Weeksellaceae</taxon>
        <taxon>Chryseobacterium group</taxon>
        <taxon>Chryseobacterium</taxon>
    </lineage>
</organism>
<evidence type="ECO:0000313" key="4">
    <source>
        <dbReference type="EMBL" id="AZA50683.1"/>
    </source>
</evidence>
<keyword evidence="4" id="KW-0067">ATP-binding</keyword>
<keyword evidence="4" id="KW-0547">Nucleotide-binding</keyword>
<dbReference type="Proteomes" id="UP000273270">
    <property type="component" value="Chromosome"/>
</dbReference>
<proteinExistence type="predicted"/>
<dbReference type="InterPro" id="IPR027417">
    <property type="entry name" value="P-loop_NTPase"/>
</dbReference>
<protein>
    <submittedName>
        <fullName evidence="4">ATP-binding protein</fullName>
    </submittedName>
</protein>
<evidence type="ECO:0000256" key="1">
    <source>
        <dbReference type="ARBA" id="ARBA00022737"/>
    </source>
</evidence>
<sequence length="1964" mass="230234">MIYKTLKLVKKNPNSSIRSGYRYEDLYVLQLCIEWLSEPQKFKSVKIQYVPEGTKGFALDDVVVEFPDNASSFYQLKYKQNPDVDFWTFDHILEKGLVRWIRSFQMLNGRQNDKFYLITNGSPAADVKKCLNGNYLDYEKISQHFPDILEILRSQISEDNLLENFFSNFRFVFNHPNKNELEVKLRTTLYEDLKVTKAGVDSLLIYLAIQGSEQYPKVITLNEIRKHLSWDNPRALNQSFQVPSDFEFFSHHTHRQILTELKSATGGTKIVVGKPGAGKSTYLSKLFEILVDEKVTVFRHHYHLNPKDHTQFERLNTNRVKEALRAEFKKLNSKVLEELSWENTEHTPLCDFISKIASYYKDKGKSFVLIIDGLDHVIREGNSEAQLQQFINEIFFPQEGYWLVFGTQELAIKCMPNAVIKAAPEEKWITIKGLSKINVGKILSSKIHKITNKKEAIEKQVLQKVFEITSGNPLHLRYVIDEIVNIDGFISTYDLERIPPYKGDIEIYYQDLWRNLSDLAKTFCFAITALDFKLHKEQLIELGAHLASYPTEITKCFKEIRHLLSFELSGISVYHNSFSVFMGHQPEIEEQKKLLYKNIKKWLSDYDDEDLKWSELAKIEYYLGNPSLLLNIDKEWVINSYLQCRDEHQIQNLLDLATEAAFRFKDIRKTIFFGNISMKFANRSYNLWDDNLKKVWVTSFRTNPEIFIKYPEFSRLTYYQAKELLLALKDRGMIEDIPEEAMDRFNVLFQEDYSESDNIAKACLEVLMNFETVSNQRIISFLNQFRKDDTSSRYYGYFVRKALEDSERFGYRLDPLFKSKLTAQEKMSIGSELIHDDLRNGTSIWKQHLENLPRIENYNSIIYNYLINERQPSVLQLKKREDFSVKYDIASDSLGAKKECVDLFFDSLFLTLSNQKEQIGQWLEQKNIDKQSQVLKSIIKMAEKLGDCHLSHKRIQITEVIDCLNEVDVLDFYKDHDIFELQRSVIPGIITEVIWMAHVFNRHNNFDPEIQISEIKTLSSHSWYYQSNLYTLLHSRSVKLSEDAFSFFAGQEIEKLNDDLTEYKDKTERMANLAILAADLQNRKILPTLLYRAAETLLAYGNHKDMLLYDILVGIEKLNVIEPNFSKQLLQSISPYVYHIEKLTDGDETGSFIYTYSSQLARVDVPALYNFYILSLHERSYYLAESLFSDLLTTLDFSDSVCQAVASTAVGHHSHIELERIASDNMAASEILENIHQSLGKIDYSYNQEKEDYKSISAKDKTEFDYSTVEPDNLKKYLDEMPVRNIYRNNDGLIFLRNWSKFWIEKDTSDRQLLVKSIKPIIQESFEEIDYEFLDYLYSHLINIDRNFAFQCICWAQSNSGSWTSDYHSKPEQARTRWFKVIKEFPSRLQEFFDLSINNSGLKYSSTKEKNYTFSAPKAIQFYTDAGQIEKAKDIARCYVELLPSLFPNVNLPNPDFYLNQQKFEPFDLLIKRFEWISPLVRERAAKGLVKILSEDNSGYYHQKYFTWLSEQMLESMASQGLLILLLSVKKENSNSRKFVNSKNLGNLLSLRCMATDLLAESIGKELKLAFKFSQINYVSMTFKQNSRTKKDFEELIGRNLPIVYLNHIENLQKDCPVKVWSCWNTLFDDYVDELNLQYQRDDETFNNDFNNVMIGRATIFSEVLRSTFFRLLDYLLNQGFLDSQQHYFLTISNFTIEPSMWAIDLSVKPSWWPRQNNSKKIRYDEEPPALELDISELLAHKDNQQILCLKAIIPNKENFYHSDYYYSLNVLPFAYKGKWLENDDAAEIYNRLDFDAGFYYPEITDLRNFGVFSNKHRYISDEESYLMKGNRIIPLMIPIRPLNTNMLQYYRAFHSFKLLAPFIKRKLNLTISKGVLQYSENDRGVGFFYDFLDGLREATEMPELLPYNSFTSLDKEFLSKILGQENINLGYVIKKTLYKKEKHGRSGSFDESEEFSCYFRDKI</sequence>
<accession>A0A3G6MCG8</accession>
<dbReference type="KEGG" id="ccau:EG346_22005"/>
<dbReference type="Pfam" id="PF24883">
    <property type="entry name" value="NPHP3_N"/>
    <property type="match status" value="1"/>
</dbReference>
<dbReference type="InterPro" id="IPR056884">
    <property type="entry name" value="NPHP3-like_N"/>
</dbReference>
<evidence type="ECO:0000313" key="5">
    <source>
        <dbReference type="Proteomes" id="UP000273270"/>
    </source>
</evidence>
<keyword evidence="1" id="KW-0677">Repeat</keyword>
<dbReference type="SUPFAM" id="SSF52540">
    <property type="entry name" value="P-loop containing nucleoside triphosphate hydrolases"/>
    <property type="match status" value="1"/>
</dbReference>
<name>A0A3G6MCG8_CHRCU</name>